<comment type="caution">
    <text evidence="4">The sequence shown here is derived from an EMBL/GenBank/DDBJ whole genome shotgun (WGS) entry which is preliminary data.</text>
</comment>
<reference evidence="4" key="1">
    <citation type="submission" date="2023-06" db="EMBL/GenBank/DDBJ databases">
        <title>Genome-scale phylogeny and comparative genomics of the fungal order Sordariales.</title>
        <authorList>
            <consortium name="Lawrence Berkeley National Laboratory"/>
            <person name="Hensen N."/>
            <person name="Bonometti L."/>
            <person name="Westerberg I."/>
            <person name="Brannstrom I.O."/>
            <person name="Guillou S."/>
            <person name="Cros-Aarteil S."/>
            <person name="Calhoun S."/>
            <person name="Haridas S."/>
            <person name="Kuo A."/>
            <person name="Mondo S."/>
            <person name="Pangilinan J."/>
            <person name="Riley R."/>
            <person name="Labutti K."/>
            <person name="Andreopoulos B."/>
            <person name="Lipzen A."/>
            <person name="Chen C."/>
            <person name="Yanf M."/>
            <person name="Daum C."/>
            <person name="Ng V."/>
            <person name="Clum A."/>
            <person name="Steindorff A."/>
            <person name="Ohm R."/>
            <person name="Martin F."/>
            <person name="Silar P."/>
            <person name="Natvig D."/>
            <person name="Lalanne C."/>
            <person name="Gautier V."/>
            <person name="Ament-Velasquez S.L."/>
            <person name="Kruys A."/>
            <person name="Hutchinson M.I."/>
            <person name="Powell A.J."/>
            <person name="Barry K."/>
            <person name="Miller A.N."/>
            <person name="Grigoriev I.V."/>
            <person name="Debuchy R."/>
            <person name="Gladieux P."/>
            <person name="Thoren M.H."/>
            <person name="Johannesson H."/>
        </authorList>
    </citation>
    <scope>NUCLEOTIDE SEQUENCE</scope>
    <source>
        <strain evidence="4">SMH4607-1</strain>
    </source>
</reference>
<name>A0AA40ART2_9PEZI</name>
<dbReference type="InterPro" id="IPR000868">
    <property type="entry name" value="Isochorismatase-like_dom"/>
</dbReference>
<dbReference type="InterPro" id="IPR050272">
    <property type="entry name" value="Isochorismatase-like_hydrls"/>
</dbReference>
<evidence type="ECO:0000313" key="5">
    <source>
        <dbReference type="Proteomes" id="UP001172102"/>
    </source>
</evidence>
<organism evidence="4 5">
    <name type="scientific">Lasiosphaeris hirsuta</name>
    <dbReference type="NCBI Taxonomy" id="260670"/>
    <lineage>
        <taxon>Eukaryota</taxon>
        <taxon>Fungi</taxon>
        <taxon>Dikarya</taxon>
        <taxon>Ascomycota</taxon>
        <taxon>Pezizomycotina</taxon>
        <taxon>Sordariomycetes</taxon>
        <taxon>Sordariomycetidae</taxon>
        <taxon>Sordariales</taxon>
        <taxon>Lasiosphaeriaceae</taxon>
        <taxon>Lasiosphaeris</taxon>
    </lineage>
</organism>
<dbReference type="SUPFAM" id="SSF52499">
    <property type="entry name" value="Isochorismatase-like hydrolases"/>
    <property type="match status" value="1"/>
</dbReference>
<gene>
    <name evidence="4" type="ORF">B0H67DRAFT_577430</name>
</gene>
<dbReference type="CDD" id="cd00431">
    <property type="entry name" value="cysteine_hydrolases"/>
    <property type="match status" value="1"/>
</dbReference>
<evidence type="ECO:0000313" key="4">
    <source>
        <dbReference type="EMBL" id="KAK0720820.1"/>
    </source>
</evidence>
<dbReference type="Pfam" id="PF00857">
    <property type="entry name" value="Isochorismatase"/>
    <property type="match status" value="1"/>
</dbReference>
<sequence>MTPQPPSQVVGNADTSFWLFNASTGYDLTHPSTPTSPPVVPRLRLATTNDVAVAIAPAKTALIVIDMQNFFLSEALGRVRGEGHEAETTLLSTAFPAARAAGIQIVHVIWGIEDAELGALPPTLFRAFGSYRTAGSAEIAQGKGEVRSYDLGEDVGPVELGDGESVPGGRLLMRDQWNTALHGPLQKSFDESQSTALPDHSFWKNRLSGFWGGSTPVVEFLRKKGITTLLFTGVNTDQCVFSSLQDSCNLGFDTVLLSDGCGTRSPSYATQMVLYNCERAWGFVSSCKALAEGVKSMAWMAGNHC</sequence>
<dbReference type="Proteomes" id="UP001172102">
    <property type="component" value="Unassembled WGS sequence"/>
</dbReference>
<dbReference type="AlphaFoldDB" id="A0AA40ART2"/>
<accession>A0AA40ART2</accession>
<dbReference type="PANTHER" id="PTHR43540">
    <property type="entry name" value="PEROXYUREIDOACRYLATE/UREIDOACRYLATE AMIDOHYDROLASE-RELATED"/>
    <property type="match status" value="1"/>
</dbReference>
<evidence type="ECO:0000256" key="2">
    <source>
        <dbReference type="ARBA" id="ARBA00022801"/>
    </source>
</evidence>
<keyword evidence="2" id="KW-0378">Hydrolase</keyword>
<protein>
    <submittedName>
        <fullName evidence="4">Isochorismatase</fullName>
    </submittedName>
</protein>
<keyword evidence="5" id="KW-1185">Reference proteome</keyword>
<evidence type="ECO:0000259" key="3">
    <source>
        <dbReference type="Pfam" id="PF00857"/>
    </source>
</evidence>
<feature type="domain" description="Isochorismatase-like" evidence="3">
    <location>
        <begin position="60"/>
        <end position="272"/>
    </location>
</feature>
<evidence type="ECO:0000256" key="1">
    <source>
        <dbReference type="ARBA" id="ARBA00006336"/>
    </source>
</evidence>
<dbReference type="PANTHER" id="PTHR43540:SF9">
    <property type="entry name" value="FAMILY HYDROLASE, PUTATIVE (AFU_ORTHOLOGUE AFUA_2G08700)-RELATED"/>
    <property type="match status" value="1"/>
</dbReference>
<dbReference type="EMBL" id="JAUKUA010000003">
    <property type="protein sequence ID" value="KAK0720820.1"/>
    <property type="molecule type" value="Genomic_DNA"/>
</dbReference>
<dbReference type="Gene3D" id="3.40.50.850">
    <property type="entry name" value="Isochorismatase-like"/>
    <property type="match status" value="1"/>
</dbReference>
<proteinExistence type="inferred from homology"/>
<comment type="similarity">
    <text evidence="1">Belongs to the isochorismatase family.</text>
</comment>
<dbReference type="InterPro" id="IPR036380">
    <property type="entry name" value="Isochorismatase-like_sf"/>
</dbReference>
<dbReference type="GO" id="GO:0016787">
    <property type="term" value="F:hydrolase activity"/>
    <property type="evidence" value="ECO:0007669"/>
    <property type="project" value="UniProtKB-KW"/>
</dbReference>